<dbReference type="AlphaFoldDB" id="A0A1L9VGL9"/>
<reference evidence="3" key="1">
    <citation type="journal article" date="2017" name="Genome Biol.">
        <title>Comparative genomics reveals high biological diversity and specific adaptations in the industrially and medically important fungal genus Aspergillus.</title>
        <authorList>
            <person name="de Vries R.P."/>
            <person name="Riley R."/>
            <person name="Wiebenga A."/>
            <person name="Aguilar-Osorio G."/>
            <person name="Amillis S."/>
            <person name="Uchima C.A."/>
            <person name="Anderluh G."/>
            <person name="Asadollahi M."/>
            <person name="Askin M."/>
            <person name="Barry K."/>
            <person name="Battaglia E."/>
            <person name="Bayram O."/>
            <person name="Benocci T."/>
            <person name="Braus-Stromeyer S.A."/>
            <person name="Caldana C."/>
            <person name="Canovas D."/>
            <person name="Cerqueira G.C."/>
            <person name="Chen F."/>
            <person name="Chen W."/>
            <person name="Choi C."/>
            <person name="Clum A."/>
            <person name="Dos Santos R.A."/>
            <person name="Damasio A.R."/>
            <person name="Diallinas G."/>
            <person name="Emri T."/>
            <person name="Fekete E."/>
            <person name="Flipphi M."/>
            <person name="Freyberg S."/>
            <person name="Gallo A."/>
            <person name="Gournas C."/>
            <person name="Habgood R."/>
            <person name="Hainaut M."/>
            <person name="Harispe M.L."/>
            <person name="Henrissat B."/>
            <person name="Hilden K.S."/>
            <person name="Hope R."/>
            <person name="Hossain A."/>
            <person name="Karabika E."/>
            <person name="Karaffa L."/>
            <person name="Karanyi Z."/>
            <person name="Krasevec N."/>
            <person name="Kuo A."/>
            <person name="Kusch H."/>
            <person name="LaButti K."/>
            <person name="Lagendijk E.L."/>
            <person name="Lapidus A."/>
            <person name="Levasseur A."/>
            <person name="Lindquist E."/>
            <person name="Lipzen A."/>
            <person name="Logrieco A.F."/>
            <person name="MacCabe A."/>
            <person name="Maekelae M.R."/>
            <person name="Malavazi I."/>
            <person name="Melin P."/>
            <person name="Meyer V."/>
            <person name="Mielnichuk N."/>
            <person name="Miskei M."/>
            <person name="Molnar A.P."/>
            <person name="Mule G."/>
            <person name="Ngan C.Y."/>
            <person name="Orejas M."/>
            <person name="Orosz E."/>
            <person name="Ouedraogo J.P."/>
            <person name="Overkamp K.M."/>
            <person name="Park H.-S."/>
            <person name="Perrone G."/>
            <person name="Piumi F."/>
            <person name="Punt P.J."/>
            <person name="Ram A.F."/>
            <person name="Ramon A."/>
            <person name="Rauscher S."/>
            <person name="Record E."/>
            <person name="Riano-Pachon D.M."/>
            <person name="Robert V."/>
            <person name="Roehrig J."/>
            <person name="Ruller R."/>
            <person name="Salamov A."/>
            <person name="Salih N.S."/>
            <person name="Samson R.A."/>
            <person name="Sandor E."/>
            <person name="Sanguinetti M."/>
            <person name="Schuetze T."/>
            <person name="Sepcic K."/>
            <person name="Shelest E."/>
            <person name="Sherlock G."/>
            <person name="Sophianopoulou V."/>
            <person name="Squina F.M."/>
            <person name="Sun H."/>
            <person name="Susca A."/>
            <person name="Todd R.B."/>
            <person name="Tsang A."/>
            <person name="Unkles S.E."/>
            <person name="van de Wiele N."/>
            <person name="van Rossen-Uffink D."/>
            <person name="Oliveira J.V."/>
            <person name="Vesth T.C."/>
            <person name="Visser J."/>
            <person name="Yu J.-H."/>
            <person name="Zhou M."/>
            <person name="Andersen M.R."/>
            <person name="Archer D.B."/>
            <person name="Baker S.E."/>
            <person name="Benoit I."/>
            <person name="Brakhage A.A."/>
            <person name="Braus G.H."/>
            <person name="Fischer R."/>
            <person name="Frisvad J.C."/>
            <person name="Goldman G.H."/>
            <person name="Houbraken J."/>
            <person name="Oakley B."/>
            <person name="Pocsi I."/>
            <person name="Scazzocchio C."/>
            <person name="Seiboth B."/>
            <person name="vanKuyk P.A."/>
            <person name="Wortman J."/>
            <person name="Dyer P.S."/>
            <person name="Grigoriev I.V."/>
        </authorList>
    </citation>
    <scope>NUCLEOTIDE SEQUENCE [LARGE SCALE GENOMIC DNA]</scope>
    <source>
        <strain evidence="3">CBS 516.65</strain>
    </source>
</reference>
<evidence type="ECO:0000256" key="1">
    <source>
        <dbReference type="SAM" id="MobiDB-lite"/>
    </source>
</evidence>
<gene>
    <name evidence="2" type="ORF">ASPGLDRAFT_442984</name>
</gene>
<feature type="compositionally biased region" description="Acidic residues" evidence="1">
    <location>
        <begin position="144"/>
        <end position="155"/>
    </location>
</feature>
<dbReference type="Proteomes" id="UP000184300">
    <property type="component" value="Unassembled WGS sequence"/>
</dbReference>
<dbReference type="EMBL" id="KV878900">
    <property type="protein sequence ID" value="OJJ83025.1"/>
    <property type="molecule type" value="Genomic_DNA"/>
</dbReference>
<evidence type="ECO:0000313" key="3">
    <source>
        <dbReference type="Proteomes" id="UP000184300"/>
    </source>
</evidence>
<dbReference type="GeneID" id="34462261"/>
<evidence type="ECO:0000313" key="2">
    <source>
        <dbReference type="EMBL" id="OJJ83025.1"/>
    </source>
</evidence>
<feature type="region of interest" description="Disordered" evidence="1">
    <location>
        <begin position="1"/>
        <end position="231"/>
    </location>
</feature>
<feature type="compositionally biased region" description="Polar residues" evidence="1">
    <location>
        <begin position="1"/>
        <end position="24"/>
    </location>
</feature>
<name>A0A1L9VGL9_ASPGL</name>
<accession>A0A1L9VGL9</accession>
<feature type="compositionally biased region" description="Pro residues" evidence="1">
    <location>
        <begin position="29"/>
        <end position="39"/>
    </location>
</feature>
<feature type="compositionally biased region" description="Polar residues" evidence="1">
    <location>
        <begin position="186"/>
        <end position="202"/>
    </location>
</feature>
<proteinExistence type="predicted"/>
<keyword evidence="3" id="KW-1185">Reference proteome</keyword>
<dbReference type="VEuPathDB" id="FungiDB:ASPGLDRAFT_442984"/>
<feature type="compositionally biased region" description="Pro residues" evidence="1">
    <location>
        <begin position="86"/>
        <end position="106"/>
    </location>
</feature>
<sequence>MSNYTSTPSFGGSSNQWPPTNPLQSPMPSMFPPNFPFPPDSSSTQNSPNNMNNFDANSRLPGLGVGAPGPLPPPPFPFPGSLTPSQFPPAPFPLQMPLLGYPPMPLPMQTQTNPPAISETTSGHTVNAMGRQQDYSAKSRLNYDQEEGEVTDGENMDFARPGSKKKGQSGRVASAYSPPVQMETDALSNNPTTNGYTQSLPRNSEEGEASVSRASSRASGSRIIPVSFYKS</sequence>
<feature type="compositionally biased region" description="Polar residues" evidence="1">
    <location>
        <begin position="109"/>
        <end position="125"/>
    </location>
</feature>
<feature type="compositionally biased region" description="Low complexity" evidence="1">
    <location>
        <begin position="209"/>
        <end position="222"/>
    </location>
</feature>
<dbReference type="RefSeq" id="XP_022399723.1">
    <property type="nucleotide sequence ID" value="XM_022546000.1"/>
</dbReference>
<protein>
    <submittedName>
        <fullName evidence="2">Uncharacterized protein</fullName>
    </submittedName>
</protein>
<organism evidence="2 3">
    <name type="scientific">Aspergillus glaucus CBS 516.65</name>
    <dbReference type="NCBI Taxonomy" id="1160497"/>
    <lineage>
        <taxon>Eukaryota</taxon>
        <taxon>Fungi</taxon>
        <taxon>Dikarya</taxon>
        <taxon>Ascomycota</taxon>
        <taxon>Pezizomycotina</taxon>
        <taxon>Eurotiomycetes</taxon>
        <taxon>Eurotiomycetidae</taxon>
        <taxon>Eurotiales</taxon>
        <taxon>Aspergillaceae</taxon>
        <taxon>Aspergillus</taxon>
        <taxon>Aspergillus subgen. Aspergillus</taxon>
    </lineage>
</organism>
<feature type="compositionally biased region" description="Pro residues" evidence="1">
    <location>
        <begin position="69"/>
        <end position="78"/>
    </location>
</feature>
<feature type="compositionally biased region" description="Polar residues" evidence="1">
    <location>
        <begin position="44"/>
        <end position="56"/>
    </location>
</feature>